<evidence type="ECO:0000259" key="1">
    <source>
        <dbReference type="PROSITE" id="PS50943"/>
    </source>
</evidence>
<dbReference type="Gene3D" id="1.10.260.40">
    <property type="entry name" value="lambda repressor-like DNA-binding domains"/>
    <property type="match status" value="1"/>
</dbReference>
<dbReference type="Proteomes" id="UP000014629">
    <property type="component" value="Unassembled WGS sequence"/>
</dbReference>
<dbReference type="CDD" id="cd00093">
    <property type="entry name" value="HTH_XRE"/>
    <property type="match status" value="1"/>
</dbReference>
<dbReference type="EMBL" id="AOPZ01000067">
    <property type="protein sequence ID" value="EPH45183.1"/>
    <property type="molecule type" value="Genomic_DNA"/>
</dbReference>
<accession>S3ZPR9</accession>
<dbReference type="AlphaFoldDB" id="S3ZPR9"/>
<dbReference type="PATRIC" id="fig|1286094.4.peg.1788"/>
<evidence type="ECO:0000313" key="3">
    <source>
        <dbReference type="Proteomes" id="UP000014629"/>
    </source>
</evidence>
<name>S3ZPR9_9ACTN</name>
<dbReference type="PROSITE" id="PS50943">
    <property type="entry name" value="HTH_CROC1"/>
    <property type="match status" value="1"/>
</dbReference>
<dbReference type="InterPro" id="IPR001387">
    <property type="entry name" value="Cro/C1-type_HTH"/>
</dbReference>
<keyword evidence="3" id="KW-1185">Reference proteome</keyword>
<dbReference type="InterPro" id="IPR010982">
    <property type="entry name" value="Lambda_DNA-bd_dom_sf"/>
</dbReference>
<organism evidence="2 3">
    <name type="scientific">Streptomyces aurantiacus JA 4570</name>
    <dbReference type="NCBI Taxonomy" id="1286094"/>
    <lineage>
        <taxon>Bacteria</taxon>
        <taxon>Bacillati</taxon>
        <taxon>Actinomycetota</taxon>
        <taxon>Actinomycetes</taxon>
        <taxon>Kitasatosporales</taxon>
        <taxon>Streptomycetaceae</taxon>
        <taxon>Streptomyces</taxon>
        <taxon>Streptomyces aurantiacus group</taxon>
    </lineage>
</organism>
<dbReference type="SUPFAM" id="SSF47413">
    <property type="entry name" value="lambda repressor-like DNA-binding domains"/>
    <property type="match status" value="1"/>
</dbReference>
<gene>
    <name evidence="2" type="ORF">STRAU_1811</name>
</gene>
<feature type="domain" description="HTH cro/C1-type" evidence="1">
    <location>
        <begin position="110"/>
        <end position="153"/>
    </location>
</feature>
<proteinExistence type="predicted"/>
<comment type="caution">
    <text evidence="2">The sequence shown here is derived from an EMBL/GenBank/DDBJ whole genome shotgun (WGS) entry which is preliminary data.</text>
</comment>
<evidence type="ECO:0000313" key="2">
    <source>
        <dbReference type="EMBL" id="EPH45183.1"/>
    </source>
</evidence>
<dbReference type="GO" id="GO:0003677">
    <property type="term" value="F:DNA binding"/>
    <property type="evidence" value="ECO:0007669"/>
    <property type="project" value="InterPro"/>
</dbReference>
<sequence>MAHGDLQVNAADHQPAPGPEIARLLGDIDAYALRLGTSRGRLLDVVLISRATGIEPERVRALLTGELPEEEPREKNARETFRRALFQQRLRFLQRTRLKETPGGKEPYGLREISRATGISAQHVSNLLNGERGANHDHAARLELFYGVPEGFCSRTEGAALITYLRRMVNEDLPKLATRAVLQELGARSVALRSTADGAQIDTLRDLLPALDELVKVVQGRKTDRGQGGAGRCP</sequence>
<protein>
    <recommendedName>
        <fullName evidence="1">HTH cro/C1-type domain-containing protein</fullName>
    </recommendedName>
</protein>
<reference evidence="2 3" key="1">
    <citation type="submission" date="2013-02" db="EMBL/GenBank/DDBJ databases">
        <title>Draft Genome Sequence of Streptomyces aurantiacus, Which Produces Setomimycin.</title>
        <authorList>
            <person name="Gruening B.A."/>
            <person name="Praeg A."/>
            <person name="Erxleben A."/>
            <person name="Guenther S."/>
            <person name="Mueller M."/>
        </authorList>
    </citation>
    <scope>NUCLEOTIDE SEQUENCE [LARGE SCALE GENOMIC DNA]</scope>
    <source>
        <strain evidence="2 3">JA 4570</strain>
    </source>
</reference>